<proteinExistence type="predicted"/>
<keyword evidence="1" id="KW-1133">Transmembrane helix</keyword>
<dbReference type="AlphaFoldDB" id="D2CL17"/>
<accession>D2CL17</accession>
<feature type="transmembrane region" description="Helical" evidence="1">
    <location>
        <begin position="32"/>
        <end position="52"/>
    </location>
</feature>
<organism evidence="2">
    <name type="scientific">endosymbiont of Ridgeia piscesae</name>
    <dbReference type="NCBI Taxonomy" id="54398"/>
    <lineage>
        <taxon>Bacteria</taxon>
        <taxon>Pseudomonadati</taxon>
        <taxon>Pseudomonadota</taxon>
        <taxon>Gammaproteobacteria</taxon>
        <taxon>sulfur-oxidizing symbionts</taxon>
    </lineage>
</organism>
<protein>
    <submittedName>
        <fullName evidence="2">Membrane fusion protein</fullName>
    </submittedName>
</protein>
<dbReference type="EMBL" id="EU247763">
    <property type="protein sequence ID" value="ABY79066.1"/>
    <property type="molecule type" value="Genomic_DNA"/>
</dbReference>
<keyword evidence="1" id="KW-0472">Membrane</keyword>
<reference evidence="2" key="1">
    <citation type="submission" date="2007-10" db="EMBL/GenBank/DDBJ databases">
        <title>Autotrophic evidences of epsilon proteobacteria as symbionts of hydrothermal vent tubeworm Ridgeia piscesae.</title>
        <authorList>
            <person name="Wang X."/>
            <person name="Yan X."/>
            <person name="Xu X."/>
        </authorList>
    </citation>
    <scope>NUCLEOTIDE SEQUENCE</scope>
</reference>
<feature type="transmembrane region" description="Helical" evidence="1">
    <location>
        <begin position="73"/>
        <end position="89"/>
    </location>
</feature>
<name>D2CL17_9GAMM</name>
<sequence length="103" mass="11621">MRRVLSPLSGRAIRHAQRRLSSRIDDSSRPEVRAAFTGVICVTFVITGDYMSGKKKRKAPNNGISEIRGIERLLLNTLVILNVIAFFYIDVGQEFRQLKSNGE</sequence>
<keyword evidence="1" id="KW-0812">Transmembrane</keyword>
<evidence type="ECO:0000256" key="1">
    <source>
        <dbReference type="SAM" id="Phobius"/>
    </source>
</evidence>
<evidence type="ECO:0000313" key="2">
    <source>
        <dbReference type="EMBL" id="ABY79066.1"/>
    </source>
</evidence>